<proteinExistence type="predicted"/>
<keyword evidence="2" id="KW-1185">Reference proteome</keyword>
<dbReference type="AlphaFoldDB" id="A0A1Y2GL26"/>
<accession>A0A1Y2GL26</accession>
<organism evidence="1 2">
    <name type="scientific">Lobosporangium transversale</name>
    <dbReference type="NCBI Taxonomy" id="64571"/>
    <lineage>
        <taxon>Eukaryota</taxon>
        <taxon>Fungi</taxon>
        <taxon>Fungi incertae sedis</taxon>
        <taxon>Mucoromycota</taxon>
        <taxon>Mortierellomycotina</taxon>
        <taxon>Mortierellomycetes</taxon>
        <taxon>Mortierellales</taxon>
        <taxon>Mortierellaceae</taxon>
        <taxon>Lobosporangium</taxon>
    </lineage>
</organism>
<evidence type="ECO:0000313" key="2">
    <source>
        <dbReference type="Proteomes" id="UP000193648"/>
    </source>
</evidence>
<dbReference type="RefSeq" id="XP_021880706.1">
    <property type="nucleotide sequence ID" value="XM_022027865.1"/>
</dbReference>
<name>A0A1Y2GL26_9FUNG</name>
<dbReference type="Proteomes" id="UP000193648">
    <property type="component" value="Unassembled WGS sequence"/>
</dbReference>
<reference evidence="1 2" key="1">
    <citation type="submission" date="2016-07" db="EMBL/GenBank/DDBJ databases">
        <title>Pervasive Adenine N6-methylation of Active Genes in Fungi.</title>
        <authorList>
            <consortium name="DOE Joint Genome Institute"/>
            <person name="Mondo S.J."/>
            <person name="Dannebaum R.O."/>
            <person name="Kuo R.C."/>
            <person name="Labutti K."/>
            <person name="Haridas S."/>
            <person name="Kuo A."/>
            <person name="Salamov A."/>
            <person name="Ahrendt S.R."/>
            <person name="Lipzen A."/>
            <person name="Sullivan W."/>
            <person name="Andreopoulos W.B."/>
            <person name="Clum A."/>
            <person name="Lindquist E."/>
            <person name="Daum C."/>
            <person name="Ramamoorthy G.K."/>
            <person name="Gryganskyi A."/>
            <person name="Culley D."/>
            <person name="Magnuson J.K."/>
            <person name="James T.Y."/>
            <person name="O'Malley M.A."/>
            <person name="Stajich J.E."/>
            <person name="Spatafora J.W."/>
            <person name="Visel A."/>
            <person name="Grigoriev I.V."/>
        </authorList>
    </citation>
    <scope>NUCLEOTIDE SEQUENCE [LARGE SCALE GENOMIC DNA]</scope>
    <source>
        <strain evidence="1 2">NRRL 3116</strain>
    </source>
</reference>
<evidence type="ECO:0000313" key="1">
    <source>
        <dbReference type="EMBL" id="ORZ13922.1"/>
    </source>
</evidence>
<dbReference type="GeneID" id="33569708"/>
<gene>
    <name evidence="1" type="ORF">BCR41DRAFT_387133</name>
</gene>
<dbReference type="InParanoid" id="A0A1Y2GL26"/>
<dbReference type="EMBL" id="MCFF01000022">
    <property type="protein sequence ID" value="ORZ13922.1"/>
    <property type="molecule type" value="Genomic_DNA"/>
</dbReference>
<sequence length="117" mass="13077">MPWTSIFVVEMVMLLLLLLLIEFFESAWTLTFAEKLLESLHLGSKLALHTTHHRHSKGPFLNGPLLFRQLRGSTNKAAGLASWLGLDVVHDGNASIHVEGGHAACTVQTQLYHYPNY</sequence>
<comment type="caution">
    <text evidence="1">The sequence shown here is derived from an EMBL/GenBank/DDBJ whole genome shotgun (WGS) entry which is preliminary data.</text>
</comment>
<protein>
    <submittedName>
        <fullName evidence="1">Uncharacterized protein</fullName>
    </submittedName>
</protein>